<dbReference type="PROSITE" id="PS51110">
    <property type="entry name" value="SAP_A"/>
    <property type="match status" value="2"/>
</dbReference>
<evidence type="ECO:0000256" key="11">
    <source>
        <dbReference type="ARBA" id="ARBA00041785"/>
    </source>
</evidence>
<feature type="domain" description="Saposin A-type" evidence="13">
    <location>
        <begin position="23"/>
        <end position="63"/>
    </location>
</feature>
<evidence type="ECO:0000256" key="6">
    <source>
        <dbReference type="ARBA" id="ARBA00022737"/>
    </source>
</evidence>
<gene>
    <name evidence="14" type="ORF">RR46_14102</name>
</gene>
<keyword evidence="6" id="KW-0677">Repeat</keyword>
<dbReference type="PROSITE" id="PS50015">
    <property type="entry name" value="SAP_B"/>
    <property type="match status" value="8"/>
</dbReference>
<dbReference type="SMART" id="SM00162">
    <property type="entry name" value="SAPA"/>
    <property type="match status" value="2"/>
</dbReference>
<keyword evidence="2" id="KW-0767">Surface film</keyword>
<evidence type="ECO:0000256" key="10">
    <source>
        <dbReference type="ARBA" id="ARBA00041094"/>
    </source>
</evidence>
<keyword evidence="8" id="KW-0325">Glycoprotein</keyword>
<evidence type="ECO:0000313" key="14">
    <source>
        <dbReference type="EMBL" id="KPI92881.1"/>
    </source>
</evidence>
<dbReference type="GO" id="GO:0007585">
    <property type="term" value="P:respiratory gaseous exchange by respiratory system"/>
    <property type="evidence" value="ECO:0007669"/>
    <property type="project" value="UniProtKB-KW"/>
</dbReference>
<accession>A0A194PHI9</accession>
<dbReference type="Pfam" id="PF05184">
    <property type="entry name" value="SapB_1"/>
    <property type="match status" value="5"/>
</dbReference>
<dbReference type="InterPro" id="IPR051428">
    <property type="entry name" value="Sphingo_Act-Surfact_Prot"/>
</dbReference>
<evidence type="ECO:0000256" key="5">
    <source>
        <dbReference type="ARBA" id="ARBA00022729"/>
    </source>
</evidence>
<dbReference type="PANTHER" id="PTHR11480">
    <property type="entry name" value="SAPOSIN-RELATED"/>
    <property type="match status" value="1"/>
</dbReference>
<evidence type="ECO:0000256" key="1">
    <source>
        <dbReference type="ARBA" id="ARBA00004364"/>
    </source>
</evidence>
<dbReference type="SUPFAM" id="SSF47862">
    <property type="entry name" value="Saposin"/>
    <property type="match status" value="7"/>
</dbReference>
<dbReference type="AlphaFoldDB" id="A0A194PHI9"/>
<dbReference type="EMBL" id="KQ459603">
    <property type="protein sequence ID" value="KPI92881.1"/>
    <property type="molecule type" value="Genomic_DNA"/>
</dbReference>
<dbReference type="GO" id="GO:0016020">
    <property type="term" value="C:membrane"/>
    <property type="evidence" value="ECO:0007669"/>
    <property type="project" value="GOC"/>
</dbReference>
<feature type="domain" description="Saposin B-type" evidence="12">
    <location>
        <begin position="64"/>
        <end position="148"/>
    </location>
</feature>
<feature type="domain" description="Saposin B-type" evidence="12">
    <location>
        <begin position="217"/>
        <end position="299"/>
    </location>
</feature>
<feature type="domain" description="Saposin B-type" evidence="12">
    <location>
        <begin position="313"/>
        <end position="392"/>
    </location>
</feature>
<dbReference type="Pfam" id="PF02199">
    <property type="entry name" value="SapA"/>
    <property type="match status" value="2"/>
</dbReference>
<comment type="function">
    <text evidence="9">Pulmonary surfactant-associated proteins promote alveolar stability by lowering the surface tension at the air-liquid interface in the peripheral air spaces. SP-B increases the collapse pressure of palmitic acid to nearly 70 millinewtons per meter.</text>
</comment>
<dbReference type="GO" id="GO:0005576">
    <property type="term" value="C:extracellular region"/>
    <property type="evidence" value="ECO:0007669"/>
    <property type="project" value="UniProtKB-SubCell"/>
</dbReference>
<reference evidence="14 15" key="1">
    <citation type="journal article" date="2015" name="Nat. Commun.">
        <title>Outbred genome sequencing and CRISPR/Cas9 gene editing in butterflies.</title>
        <authorList>
            <person name="Li X."/>
            <person name="Fan D."/>
            <person name="Zhang W."/>
            <person name="Liu G."/>
            <person name="Zhang L."/>
            <person name="Zhao L."/>
            <person name="Fang X."/>
            <person name="Chen L."/>
            <person name="Dong Y."/>
            <person name="Chen Y."/>
            <person name="Ding Y."/>
            <person name="Zhao R."/>
            <person name="Feng M."/>
            <person name="Zhu Y."/>
            <person name="Feng Y."/>
            <person name="Jiang X."/>
            <person name="Zhu D."/>
            <person name="Xiang H."/>
            <person name="Feng X."/>
            <person name="Li S."/>
            <person name="Wang J."/>
            <person name="Zhang G."/>
            <person name="Kronforst M.R."/>
            <person name="Wang W."/>
        </authorList>
    </citation>
    <scope>NUCLEOTIDE SEQUENCE [LARGE SCALE GENOMIC DNA]</scope>
    <source>
        <strain evidence="14">Ya'a_city_454_Px</strain>
        <tissue evidence="14">Whole body</tissue>
    </source>
</reference>
<dbReference type="Proteomes" id="UP000053268">
    <property type="component" value="Unassembled WGS sequence"/>
</dbReference>
<dbReference type="Pfam" id="PF03489">
    <property type="entry name" value="SapB_2"/>
    <property type="match status" value="6"/>
</dbReference>
<keyword evidence="5" id="KW-0732">Signal</keyword>
<dbReference type="GO" id="GO:0006665">
    <property type="term" value="P:sphingolipid metabolic process"/>
    <property type="evidence" value="ECO:0007669"/>
    <property type="project" value="InterPro"/>
</dbReference>
<keyword evidence="3" id="KW-0964">Secreted</keyword>
<feature type="domain" description="Saposin B-type" evidence="12">
    <location>
        <begin position="800"/>
        <end position="881"/>
    </location>
</feature>
<evidence type="ECO:0000256" key="7">
    <source>
        <dbReference type="ARBA" id="ARBA00023157"/>
    </source>
</evidence>
<dbReference type="InterPro" id="IPR008138">
    <property type="entry name" value="SapB_2"/>
</dbReference>
<evidence type="ECO:0000256" key="9">
    <source>
        <dbReference type="ARBA" id="ARBA00037221"/>
    </source>
</evidence>
<dbReference type="GO" id="GO:0005764">
    <property type="term" value="C:lysosome"/>
    <property type="evidence" value="ECO:0007669"/>
    <property type="project" value="InterPro"/>
</dbReference>
<evidence type="ECO:0000256" key="4">
    <source>
        <dbReference type="ARBA" id="ARBA00022713"/>
    </source>
</evidence>
<dbReference type="InterPro" id="IPR008373">
    <property type="entry name" value="Saposin"/>
</dbReference>
<feature type="domain" description="Saposin B-type" evidence="12">
    <location>
        <begin position="565"/>
        <end position="646"/>
    </location>
</feature>
<dbReference type="InterPro" id="IPR008139">
    <property type="entry name" value="SaposinB_dom"/>
</dbReference>
<evidence type="ECO:0000256" key="2">
    <source>
        <dbReference type="ARBA" id="ARBA00022439"/>
    </source>
</evidence>
<dbReference type="Gene3D" id="1.10.225.10">
    <property type="entry name" value="Saposin-like"/>
    <property type="match status" value="8"/>
</dbReference>
<dbReference type="STRING" id="66420.A0A194PHI9"/>
<feature type="domain" description="Saposin A-type" evidence="13">
    <location>
        <begin position="173"/>
        <end position="213"/>
    </location>
</feature>
<proteinExistence type="predicted"/>
<keyword evidence="15" id="KW-1185">Reference proteome</keyword>
<keyword evidence="4" id="KW-0305">Gaseous exchange</keyword>
<feature type="domain" description="Saposin B-type" evidence="12">
    <location>
        <begin position="656"/>
        <end position="737"/>
    </location>
</feature>
<evidence type="ECO:0000256" key="3">
    <source>
        <dbReference type="ARBA" id="ARBA00022525"/>
    </source>
</evidence>
<name>A0A194PHI9_PAPXU</name>
<sequence length="981" mass="110400">MSTLTTDRCSKTSDVNVKYIASARQLPKECSKGPSYWCQNLKVAADCGAVGHCIGTVWEKQEIEIRQNEVSEKIIRLFRQLKDVKDLINTEYLAARMNSACRDVPDQTITKYCREHTAHLEEYLLALLASETSPETMCSVVAMCNSDKLDNVLSMNKKKTTTPKTPTDKYGGKLLGASKCTWGPSYWCSNFSTGRECKATHHCVSRVWPRAEYPQDSDSICKICTDMVQQARDQLQSNETQEELKEVFEGSCKLIPIKLVRKECIVLADDFVPELVETLASEMNPQTVCSVAGLCNSARIDLMLEDYNKKLELRKECNNCRTTVGVLRKRFDDTSYEDFLVGLLKMCGEMSSFSDSCSMLVFKYYENILAAVKKDLTPTGICHLSGQCALRYHSHDQYDFPDVKLDQLKATDDVPCEFCEQVVKHLRDVLVANTTESEFHRVLVGLCKQTVSFKEECLSLVEEYYPMIYSFLVSELKADAICAMMGICHNKSDVPVAVLLPKELALKVTQSPLLIGNDEANSYTTPKLARVSVKKETNVRIMVTEQSAQDAQLPIERMYVAAPQGKMACSFCQYFLHYLQVELSDVNNEDEIKQAVEQACDKLPESVNGECKQFVTEYGPAVIALLVQEIDPASVCPALGLCPQTEEVRRVAINSDKSNCPLCLFAVEQLETMLKSNRSEESIRHALDSLCNHLSAKLRTECVDFVDTYTNQLVEMLAANMNSTEICVFLKLCEDKVHDPLKITTQSIDKYHEQPSARGDRNNFRGHSMLPKEMLETDGDLMTNEIPDHTVNGRPKKAQQKSVCVICEFVMKEIDDQIKDKHNDDEIKKIVHSVCKRMPKSVRGECDQFVDKYSDLVISLLAQELDPSEVCQELKLCDPTGIRAVKEAILDCAVCETVVMAVRKVLSNDKIDHDIVHVVEKSCALLPAKYYDRCHTLMEVYGDSIIHLIEDLGTKGVCEKIGLCSDRSAAYVHMQTPQPRN</sequence>
<evidence type="ECO:0000259" key="13">
    <source>
        <dbReference type="PROSITE" id="PS51110"/>
    </source>
</evidence>
<organism evidence="14 15">
    <name type="scientific">Papilio xuthus</name>
    <name type="common">Asian swallowtail butterfly</name>
    <dbReference type="NCBI Taxonomy" id="66420"/>
    <lineage>
        <taxon>Eukaryota</taxon>
        <taxon>Metazoa</taxon>
        <taxon>Ecdysozoa</taxon>
        <taxon>Arthropoda</taxon>
        <taxon>Hexapoda</taxon>
        <taxon>Insecta</taxon>
        <taxon>Pterygota</taxon>
        <taxon>Neoptera</taxon>
        <taxon>Endopterygota</taxon>
        <taxon>Lepidoptera</taxon>
        <taxon>Glossata</taxon>
        <taxon>Ditrysia</taxon>
        <taxon>Papilionoidea</taxon>
        <taxon>Papilionidae</taxon>
        <taxon>Papilioninae</taxon>
        <taxon>Papilio</taxon>
    </lineage>
</organism>
<dbReference type="InterPro" id="IPR003119">
    <property type="entry name" value="SAP_A"/>
</dbReference>
<evidence type="ECO:0000313" key="15">
    <source>
        <dbReference type="Proteomes" id="UP000053268"/>
    </source>
</evidence>
<keyword evidence="7" id="KW-1015">Disulfide bond</keyword>
<feature type="domain" description="Saposin B-type" evidence="12">
    <location>
        <begin position="412"/>
        <end position="492"/>
    </location>
</feature>
<dbReference type="FunFam" id="1.10.225.10:FF:000002">
    <property type="entry name" value="prosaposin isoform X2"/>
    <property type="match status" value="2"/>
</dbReference>
<feature type="domain" description="Saposin B-type" evidence="12">
    <location>
        <begin position="888"/>
        <end position="968"/>
    </location>
</feature>
<dbReference type="PANTHER" id="PTHR11480:SF3">
    <property type="entry name" value="BCDNA.GH08312"/>
    <property type="match status" value="1"/>
</dbReference>
<dbReference type="InterPro" id="IPR007856">
    <property type="entry name" value="SapB_1"/>
</dbReference>
<dbReference type="InterPro" id="IPR011001">
    <property type="entry name" value="Saposin-like"/>
</dbReference>
<dbReference type="FunFam" id="1.10.225.10:FF:000008">
    <property type="entry name" value="Pulmonary surfactant-associated protein B"/>
    <property type="match status" value="1"/>
</dbReference>
<evidence type="ECO:0000259" key="12">
    <source>
        <dbReference type="PROSITE" id="PS50015"/>
    </source>
</evidence>
<comment type="subcellular location">
    <subcellularLocation>
        <location evidence="1">Secreted</location>
        <location evidence="1">Extracellular space</location>
        <location evidence="1">Surface film</location>
    </subcellularLocation>
</comment>
<protein>
    <recommendedName>
        <fullName evidence="10">Pulmonary surfactant-associated protein B</fullName>
    </recommendedName>
    <alternativeName>
        <fullName evidence="11">Pulmonary surfactant-associated proteolipid SPL(Phe)</fullName>
    </alternativeName>
</protein>
<evidence type="ECO:0000256" key="8">
    <source>
        <dbReference type="ARBA" id="ARBA00023180"/>
    </source>
</evidence>
<dbReference type="PRINTS" id="PR01797">
    <property type="entry name" value="SAPOSIN"/>
</dbReference>
<dbReference type="SMART" id="SM00741">
    <property type="entry name" value="SapB"/>
    <property type="match status" value="7"/>
</dbReference>